<feature type="region of interest" description="Disordered" evidence="1">
    <location>
        <begin position="292"/>
        <end position="318"/>
    </location>
</feature>
<dbReference type="AlphaFoldDB" id="A0A7R8WJG7"/>
<name>A0A7R8WJG7_9CRUS</name>
<dbReference type="PANTHER" id="PTHR21074">
    <property type="entry name" value="IQ AND UBIQUITIN-LIKE DOMAIN-CONTAINING PROTEIN"/>
    <property type="match status" value="1"/>
</dbReference>
<feature type="compositionally biased region" description="Acidic residues" evidence="1">
    <location>
        <begin position="202"/>
        <end position="221"/>
    </location>
</feature>
<organism evidence="3">
    <name type="scientific">Cyprideis torosa</name>
    <dbReference type="NCBI Taxonomy" id="163714"/>
    <lineage>
        <taxon>Eukaryota</taxon>
        <taxon>Metazoa</taxon>
        <taxon>Ecdysozoa</taxon>
        <taxon>Arthropoda</taxon>
        <taxon>Crustacea</taxon>
        <taxon>Oligostraca</taxon>
        <taxon>Ostracoda</taxon>
        <taxon>Podocopa</taxon>
        <taxon>Podocopida</taxon>
        <taxon>Cytherocopina</taxon>
        <taxon>Cytheroidea</taxon>
        <taxon>Cytherideidae</taxon>
        <taxon>Cyprideis</taxon>
    </lineage>
</organism>
<feature type="region of interest" description="Disordered" evidence="1">
    <location>
        <begin position="1"/>
        <end position="27"/>
    </location>
</feature>
<dbReference type="GO" id="GO:0031514">
    <property type="term" value="C:motile cilium"/>
    <property type="evidence" value="ECO:0007669"/>
    <property type="project" value="TreeGrafter"/>
</dbReference>
<feature type="region of interest" description="Disordered" evidence="1">
    <location>
        <begin position="384"/>
        <end position="420"/>
    </location>
</feature>
<feature type="compositionally biased region" description="Basic and acidic residues" evidence="1">
    <location>
        <begin position="1"/>
        <end position="11"/>
    </location>
</feature>
<feature type="compositionally biased region" description="Basic residues" evidence="1">
    <location>
        <begin position="354"/>
        <end position="364"/>
    </location>
</feature>
<feature type="region of interest" description="Disordered" evidence="1">
    <location>
        <begin position="53"/>
        <end position="250"/>
    </location>
</feature>
<proteinExistence type="predicted"/>
<dbReference type="OrthoDB" id="10265862at2759"/>
<evidence type="ECO:0000313" key="3">
    <source>
        <dbReference type="EMBL" id="CAD7232085.1"/>
    </source>
</evidence>
<feature type="domain" description="IQ motif and ubiquitin-like" evidence="2">
    <location>
        <begin position="505"/>
        <end position="636"/>
    </location>
</feature>
<sequence>MGTGQRRERVSLPRQQNPTFQPKHHQSIEKRLHNVLLQYKVKLSSFSEFLEMHEPENEGDIERLKESETASSTGAGQGEVEDEGESNVGLLSEEKNTTDASVEANEADDDQGKEESGTDEKSTVERDAVDHKTGLEDGEESAAVNGNGDGEDWESALDDPDDEDKTNYPDPENLEEREGPIVDNEGDEEGDGETKDKKDESNGEEEDDKVLEENEDGGDEEEKNKDDKENSQEIGIESWRSSSGLGFQKTRTVKVVRNDGSIKLMTLEVLREDFRKPFLGGYKNTKTLLEYHHASSQTPRKSRGKQGDRRNVGRSTQTFQVDQATQMTRMGYWESSGKDKELAPRTGLEERKGTKTGRKQRPKHTQLTDKQLAKHAIVIQRAWRSHAAHQPMTAQSLERDDGELEAEFEEEQRPPSVEGKIKEVQEEEALHAIQRLEDHIKEILASGRDLRDLPDLLKRWRKEQLHIVHLSRSGAERHAAYCIIQDQEAKWIFAYNQWKILINKRHKDRELKDLLDQSSEPLCWISDATGHTLEADTPDSQTGKDLKQAYDIFIAKGKPSREETLRNLRDLYNLLSCHRESVLSMEIKSLICRHMDLVLRGVQTSQLQGLRQRILLLFQEYIKDPFHNPRIKLIRNNKNAVALSVAKAGKLHTKELLKGRHLQDK</sequence>
<dbReference type="EMBL" id="OB664202">
    <property type="protein sequence ID" value="CAD7232085.1"/>
    <property type="molecule type" value="Genomic_DNA"/>
</dbReference>
<accession>A0A7R8WJG7</accession>
<feature type="compositionally biased region" description="Basic and acidic residues" evidence="1">
    <location>
        <begin position="222"/>
        <end position="231"/>
    </location>
</feature>
<feature type="compositionally biased region" description="Basic and acidic residues" evidence="1">
    <location>
        <begin position="192"/>
        <end position="201"/>
    </location>
</feature>
<evidence type="ECO:0000259" key="2">
    <source>
        <dbReference type="Pfam" id="PF25805"/>
    </source>
</evidence>
<dbReference type="Pfam" id="PF25805">
    <property type="entry name" value="IQUB"/>
    <property type="match status" value="1"/>
</dbReference>
<protein>
    <recommendedName>
        <fullName evidence="2">IQ motif and ubiquitin-like domain-containing protein</fullName>
    </recommendedName>
</protein>
<feature type="compositionally biased region" description="Basic and acidic residues" evidence="1">
    <location>
        <begin position="53"/>
        <end position="68"/>
    </location>
</feature>
<dbReference type="GO" id="GO:0030317">
    <property type="term" value="P:flagellated sperm motility"/>
    <property type="evidence" value="ECO:0007669"/>
    <property type="project" value="TreeGrafter"/>
</dbReference>
<gene>
    <name evidence="3" type="ORF">CTOB1V02_LOCUS9926</name>
</gene>
<dbReference type="GO" id="GO:0001669">
    <property type="term" value="C:acrosomal vesicle"/>
    <property type="evidence" value="ECO:0007669"/>
    <property type="project" value="TreeGrafter"/>
</dbReference>
<dbReference type="InterPro" id="IPR057887">
    <property type="entry name" value="IQUB_helical"/>
</dbReference>
<reference evidence="3" key="1">
    <citation type="submission" date="2020-11" db="EMBL/GenBank/DDBJ databases">
        <authorList>
            <person name="Tran Van P."/>
        </authorList>
    </citation>
    <scope>NUCLEOTIDE SEQUENCE</scope>
</reference>
<evidence type="ECO:0000256" key="1">
    <source>
        <dbReference type="SAM" id="MobiDB-lite"/>
    </source>
</evidence>
<dbReference type="GO" id="GO:0060271">
    <property type="term" value="P:cilium assembly"/>
    <property type="evidence" value="ECO:0007669"/>
    <property type="project" value="TreeGrafter"/>
</dbReference>
<feature type="region of interest" description="Disordered" evidence="1">
    <location>
        <begin position="332"/>
        <end position="370"/>
    </location>
</feature>
<feature type="compositionally biased region" description="Acidic residues" evidence="1">
    <location>
        <begin position="400"/>
        <end position="410"/>
    </location>
</feature>
<feature type="compositionally biased region" description="Basic and acidic residues" evidence="1">
    <location>
        <begin position="113"/>
        <end position="135"/>
    </location>
</feature>
<dbReference type="PANTHER" id="PTHR21074:SF0">
    <property type="entry name" value="IQ AND UBIQUITIN-LIKE DOMAIN-CONTAINING PROTEIN"/>
    <property type="match status" value="1"/>
</dbReference>
<feature type="compositionally biased region" description="Basic and acidic residues" evidence="1">
    <location>
        <begin position="336"/>
        <end position="353"/>
    </location>
</feature>
<dbReference type="InterPro" id="IPR037695">
    <property type="entry name" value="IQUB"/>
</dbReference>
<feature type="compositionally biased region" description="Acidic residues" evidence="1">
    <location>
        <begin position="149"/>
        <end position="164"/>
    </location>
</feature>